<proteinExistence type="predicted"/>
<name>A0A1H3AFJ8_9PSEU</name>
<dbReference type="InterPro" id="IPR021741">
    <property type="entry name" value="DUF3311"/>
</dbReference>
<dbReference type="STRING" id="589385.SAMN05421504_102909"/>
<keyword evidence="3" id="KW-1185">Reference proteome</keyword>
<keyword evidence="1" id="KW-0812">Transmembrane</keyword>
<keyword evidence="1" id="KW-1133">Transmembrane helix</keyword>
<evidence type="ECO:0000313" key="3">
    <source>
        <dbReference type="Proteomes" id="UP000199515"/>
    </source>
</evidence>
<organism evidence="2 3">
    <name type="scientific">Amycolatopsis xylanica</name>
    <dbReference type="NCBI Taxonomy" id="589385"/>
    <lineage>
        <taxon>Bacteria</taxon>
        <taxon>Bacillati</taxon>
        <taxon>Actinomycetota</taxon>
        <taxon>Actinomycetes</taxon>
        <taxon>Pseudonocardiales</taxon>
        <taxon>Pseudonocardiaceae</taxon>
        <taxon>Amycolatopsis</taxon>
    </lineage>
</organism>
<evidence type="ECO:0000256" key="1">
    <source>
        <dbReference type="SAM" id="Phobius"/>
    </source>
</evidence>
<dbReference type="AlphaFoldDB" id="A0A1H3AFJ8"/>
<dbReference type="EMBL" id="FNON01000002">
    <property type="protein sequence ID" value="SDX28497.1"/>
    <property type="molecule type" value="Genomic_DNA"/>
</dbReference>
<dbReference type="Proteomes" id="UP000199515">
    <property type="component" value="Unassembled WGS sequence"/>
</dbReference>
<protein>
    <submittedName>
        <fullName evidence="2">Uncharacterized protein</fullName>
    </submittedName>
</protein>
<keyword evidence="1" id="KW-0472">Membrane</keyword>
<gene>
    <name evidence="2" type="ORF">SAMN05421504_102909</name>
</gene>
<evidence type="ECO:0000313" key="2">
    <source>
        <dbReference type="EMBL" id="SDX28497.1"/>
    </source>
</evidence>
<sequence length="91" mass="10243">MSSGKSSGKVSGFQFSPWNLFLLVPLLILVTPLFNFENPRLFGMPFFYWFQLAFVFVGVISTAIVYWGTKGKPTVERTDKLSVDDLDEGAK</sequence>
<dbReference type="OrthoDB" id="123261at2"/>
<feature type="transmembrane region" description="Helical" evidence="1">
    <location>
        <begin position="12"/>
        <end position="34"/>
    </location>
</feature>
<accession>A0A1H3AFJ8</accession>
<dbReference type="Pfam" id="PF11755">
    <property type="entry name" value="DUF3311"/>
    <property type="match status" value="1"/>
</dbReference>
<dbReference type="RefSeq" id="WP_091288733.1">
    <property type="nucleotide sequence ID" value="NZ_FNON01000002.1"/>
</dbReference>
<feature type="transmembrane region" description="Helical" evidence="1">
    <location>
        <begin position="46"/>
        <end position="67"/>
    </location>
</feature>
<reference evidence="2 3" key="1">
    <citation type="submission" date="2016-10" db="EMBL/GenBank/DDBJ databases">
        <authorList>
            <person name="de Groot N.N."/>
        </authorList>
    </citation>
    <scope>NUCLEOTIDE SEQUENCE [LARGE SCALE GENOMIC DNA]</scope>
    <source>
        <strain evidence="2 3">CPCC 202699</strain>
    </source>
</reference>